<organism evidence="2 3">
    <name type="scientific">Acidovorax cavernicola</name>
    <dbReference type="NCBI Taxonomy" id="1675792"/>
    <lineage>
        <taxon>Bacteria</taxon>
        <taxon>Pseudomonadati</taxon>
        <taxon>Pseudomonadota</taxon>
        <taxon>Betaproteobacteria</taxon>
        <taxon>Burkholderiales</taxon>
        <taxon>Comamonadaceae</taxon>
        <taxon>Acidovorax</taxon>
    </lineage>
</organism>
<keyword evidence="1" id="KW-0472">Membrane</keyword>
<evidence type="ECO:0000313" key="2">
    <source>
        <dbReference type="EMBL" id="RIX76775.1"/>
    </source>
</evidence>
<protein>
    <submittedName>
        <fullName evidence="2">Uncharacterized protein</fullName>
    </submittedName>
</protein>
<accession>A0A9X8GU80</accession>
<comment type="caution">
    <text evidence="2">The sequence shown here is derived from an EMBL/GenBank/DDBJ whole genome shotgun (WGS) entry which is preliminary data.</text>
</comment>
<dbReference type="Proteomes" id="UP000265619">
    <property type="component" value="Unassembled WGS sequence"/>
</dbReference>
<dbReference type="AlphaFoldDB" id="A0A9X8GU80"/>
<evidence type="ECO:0000313" key="3">
    <source>
        <dbReference type="Proteomes" id="UP000265619"/>
    </source>
</evidence>
<name>A0A9X8GU80_9BURK</name>
<reference evidence="2 3" key="1">
    <citation type="submission" date="2018-09" db="EMBL/GenBank/DDBJ databases">
        <title>Acidovorax cavernicola nov. sp. isolated from Gruta de las Maravillas (Aracena, Spain).</title>
        <authorList>
            <person name="Jurado V."/>
            <person name="Gutierrez-Patricio S."/>
            <person name="Gonzalez-Pimentel J.L."/>
            <person name="Miller A.Z."/>
            <person name="Laiz L."/>
            <person name="Saiz-Jimenez C."/>
        </authorList>
    </citation>
    <scope>NUCLEOTIDE SEQUENCE [LARGE SCALE GENOMIC DNA]</scope>
    <source>
        <strain evidence="2 3">1011MAR4D40.2</strain>
    </source>
</reference>
<evidence type="ECO:0000256" key="1">
    <source>
        <dbReference type="SAM" id="Phobius"/>
    </source>
</evidence>
<dbReference type="OrthoDB" id="8858166at2"/>
<keyword evidence="1" id="KW-1133">Transmembrane helix</keyword>
<gene>
    <name evidence="2" type="ORF">D3H34_21085</name>
</gene>
<keyword evidence="3" id="KW-1185">Reference proteome</keyword>
<sequence length="78" mass="8333">MKWIVAGFVALVFAVLSFNAFIANDLSRQRSGNRLIGMLTDLYGWLMGTIGSVPSGLLFAACAVGIVVLAVRDGRKTD</sequence>
<proteinExistence type="predicted"/>
<dbReference type="EMBL" id="QXMN01000029">
    <property type="protein sequence ID" value="RIX76775.1"/>
    <property type="molecule type" value="Genomic_DNA"/>
</dbReference>
<feature type="transmembrane region" description="Helical" evidence="1">
    <location>
        <begin position="44"/>
        <end position="71"/>
    </location>
</feature>
<keyword evidence="1" id="KW-0812">Transmembrane</keyword>
<dbReference type="RefSeq" id="WP_119556203.1">
    <property type="nucleotide sequence ID" value="NZ_QXMN01000029.1"/>
</dbReference>